<keyword evidence="3" id="KW-0808">Transferase</keyword>
<dbReference type="GO" id="GO:0004713">
    <property type="term" value="F:protein tyrosine kinase activity"/>
    <property type="evidence" value="ECO:0007669"/>
    <property type="project" value="InterPro"/>
</dbReference>
<dbReference type="EMBL" id="LNIX01000001">
    <property type="protein sequence ID" value="OXA63527.1"/>
    <property type="molecule type" value="Genomic_DNA"/>
</dbReference>
<reference evidence="3 4" key="1">
    <citation type="submission" date="2015-12" db="EMBL/GenBank/DDBJ databases">
        <title>The genome of Folsomia candida.</title>
        <authorList>
            <person name="Faddeeva A."/>
            <person name="Derks M.F."/>
            <person name="Anvar Y."/>
            <person name="Smit S."/>
            <person name="Van Straalen N."/>
            <person name="Roelofs D."/>
        </authorList>
    </citation>
    <scope>NUCLEOTIDE SEQUENCE [LARGE SCALE GENOMIC DNA]</scope>
    <source>
        <strain evidence="3 4">VU population</strain>
        <tissue evidence="3">Whole body</tissue>
    </source>
</reference>
<feature type="domain" description="Protein kinase" evidence="2">
    <location>
        <begin position="50"/>
        <end position="322"/>
    </location>
</feature>
<evidence type="ECO:0000256" key="1">
    <source>
        <dbReference type="SAM" id="MobiDB-lite"/>
    </source>
</evidence>
<dbReference type="InterPro" id="IPR008266">
    <property type="entry name" value="Tyr_kinase_AS"/>
</dbReference>
<sequence length="484" mass="54361">MGLPEMARYLEVPPSHYRTESSPTPSTKSTSSASTFKLHSLQELNMEEEFTILKILSEGCFSKIILVRPNAQRERLVLKAIHCEATSADEFGRELNYNYFLSPHPSILTSYNVAFLWDNAFVYAAEFAPFGDLSRHLRKDGLGDEERVKSVASQLVSAVEFIHSFHLVHRDIRMENVLVFRKDLSLVKLCDFGHTLPTGSLIVKNKSELGACTCYGASCPPEVSEIVVQERYYTSSAEDVWSLGILIITCLTGDAPWTSAEICDPSYSAWLDWLKRKNMKLMEPFPSFTARFLRLLKRILEPKAGKRSKVGEISKYLGDEWMLAKGVAGAVGRRVSTAVGLERVESNVTSKSGGLRRPSRYGALGKKRSTRSLKLDNELETAEEPVAERVGRRILTIFAATMYSYFQTILEEELGIVWATLPPIHFRWASLLDHSSSELIQFCQARQASEDRTMGVANEEGHHFQLPLLFGQLPRKGVVAGVWV</sequence>
<protein>
    <submittedName>
        <fullName evidence="3">Serine/threonine-protein kinase SBK1</fullName>
    </submittedName>
</protein>
<comment type="caution">
    <text evidence="3">The sequence shown here is derived from an EMBL/GenBank/DDBJ whole genome shotgun (WGS) entry which is preliminary data.</text>
</comment>
<dbReference type="Proteomes" id="UP000198287">
    <property type="component" value="Unassembled WGS sequence"/>
</dbReference>
<dbReference type="GO" id="GO:0004674">
    <property type="term" value="F:protein serine/threonine kinase activity"/>
    <property type="evidence" value="ECO:0007669"/>
    <property type="project" value="TreeGrafter"/>
</dbReference>
<dbReference type="InterPro" id="IPR011009">
    <property type="entry name" value="Kinase-like_dom_sf"/>
</dbReference>
<dbReference type="SMART" id="SM00219">
    <property type="entry name" value="TyrKc"/>
    <property type="match status" value="1"/>
</dbReference>
<dbReference type="PROSITE" id="PS50011">
    <property type="entry name" value="PROTEIN_KINASE_DOM"/>
    <property type="match status" value="1"/>
</dbReference>
<dbReference type="SUPFAM" id="SSF56112">
    <property type="entry name" value="Protein kinase-like (PK-like)"/>
    <property type="match status" value="1"/>
</dbReference>
<proteinExistence type="predicted"/>
<dbReference type="InterPro" id="IPR000719">
    <property type="entry name" value="Prot_kinase_dom"/>
</dbReference>
<dbReference type="InterPro" id="IPR020635">
    <property type="entry name" value="Tyr_kinase_cat_dom"/>
</dbReference>
<dbReference type="GO" id="GO:0005524">
    <property type="term" value="F:ATP binding"/>
    <property type="evidence" value="ECO:0007669"/>
    <property type="project" value="InterPro"/>
</dbReference>
<dbReference type="AlphaFoldDB" id="A0A226F265"/>
<organism evidence="3 4">
    <name type="scientific">Folsomia candida</name>
    <name type="common">Springtail</name>
    <dbReference type="NCBI Taxonomy" id="158441"/>
    <lineage>
        <taxon>Eukaryota</taxon>
        <taxon>Metazoa</taxon>
        <taxon>Ecdysozoa</taxon>
        <taxon>Arthropoda</taxon>
        <taxon>Hexapoda</taxon>
        <taxon>Collembola</taxon>
        <taxon>Entomobryomorpha</taxon>
        <taxon>Isotomoidea</taxon>
        <taxon>Isotomidae</taxon>
        <taxon>Proisotominae</taxon>
        <taxon>Folsomia</taxon>
    </lineage>
</organism>
<gene>
    <name evidence="3" type="ORF">Fcan01_03012</name>
</gene>
<feature type="compositionally biased region" description="Low complexity" evidence="1">
    <location>
        <begin position="20"/>
        <end position="33"/>
    </location>
</feature>
<evidence type="ECO:0000313" key="4">
    <source>
        <dbReference type="Proteomes" id="UP000198287"/>
    </source>
</evidence>
<accession>A0A226F265</accession>
<dbReference type="PROSITE" id="PS00109">
    <property type="entry name" value="PROTEIN_KINASE_TYR"/>
    <property type="match status" value="1"/>
</dbReference>
<dbReference type="PANTHER" id="PTHR24359:SF26">
    <property type="entry name" value="SERINE_THREONINE-PROTEIN KINASE MENG-PO"/>
    <property type="match status" value="1"/>
</dbReference>
<dbReference type="Pfam" id="PF00069">
    <property type="entry name" value="Pkinase"/>
    <property type="match status" value="1"/>
</dbReference>
<feature type="region of interest" description="Disordered" evidence="1">
    <location>
        <begin position="14"/>
        <end position="33"/>
    </location>
</feature>
<name>A0A226F265_FOLCA</name>
<keyword evidence="4" id="KW-1185">Reference proteome</keyword>
<dbReference type="PANTHER" id="PTHR24359">
    <property type="entry name" value="SERINE/THREONINE-PROTEIN KINASE SBK1"/>
    <property type="match status" value="1"/>
</dbReference>
<dbReference type="OrthoDB" id="6513151at2759"/>
<dbReference type="Gene3D" id="1.10.510.10">
    <property type="entry name" value="Transferase(Phosphotransferase) domain 1"/>
    <property type="match status" value="1"/>
</dbReference>
<evidence type="ECO:0000259" key="2">
    <source>
        <dbReference type="PROSITE" id="PS50011"/>
    </source>
</evidence>
<evidence type="ECO:0000313" key="3">
    <source>
        <dbReference type="EMBL" id="OXA63527.1"/>
    </source>
</evidence>
<keyword evidence="3" id="KW-0418">Kinase</keyword>